<accession>A0A9D1K9L7</accession>
<evidence type="ECO:0000313" key="3">
    <source>
        <dbReference type="EMBL" id="HIT17352.1"/>
    </source>
</evidence>
<dbReference type="InterPro" id="IPR025266">
    <property type="entry name" value="TerB_N"/>
</dbReference>
<proteinExistence type="predicted"/>
<gene>
    <name evidence="3" type="ORF">IAD04_03090</name>
</gene>
<organism evidence="3 4">
    <name type="scientific">Candidatus Caccosoma faecigallinarum</name>
    <dbReference type="NCBI Taxonomy" id="2840720"/>
    <lineage>
        <taxon>Bacteria</taxon>
        <taxon>Bacillati</taxon>
        <taxon>Bacillota</taxon>
        <taxon>Bacillota incertae sedis</taxon>
        <taxon>Candidatus Caccosoma</taxon>
    </lineage>
</organism>
<dbReference type="Pfam" id="PF15615">
    <property type="entry name" value="TerB_C"/>
    <property type="match status" value="1"/>
</dbReference>
<dbReference type="Proteomes" id="UP000886893">
    <property type="component" value="Unassembled WGS sequence"/>
</dbReference>
<evidence type="ECO:0000313" key="4">
    <source>
        <dbReference type="Proteomes" id="UP000886893"/>
    </source>
</evidence>
<reference evidence="3" key="2">
    <citation type="journal article" date="2021" name="PeerJ">
        <title>Extensive microbial diversity within the chicken gut microbiome revealed by metagenomics and culture.</title>
        <authorList>
            <person name="Gilroy R."/>
            <person name="Ravi A."/>
            <person name="Getino M."/>
            <person name="Pursley I."/>
            <person name="Horton D.L."/>
            <person name="Alikhan N.F."/>
            <person name="Baker D."/>
            <person name="Gharbi K."/>
            <person name="Hall N."/>
            <person name="Watson M."/>
            <person name="Adriaenssens E.M."/>
            <person name="Foster-Nyarko E."/>
            <person name="Jarju S."/>
            <person name="Secka A."/>
            <person name="Antonio M."/>
            <person name="Oren A."/>
            <person name="Chaudhuri R.R."/>
            <person name="La Ragione R."/>
            <person name="Hildebrand F."/>
            <person name="Pallen M.J."/>
        </authorList>
    </citation>
    <scope>NUCLEOTIDE SEQUENCE</scope>
    <source>
        <strain evidence="3">14508</strain>
    </source>
</reference>
<dbReference type="AlphaFoldDB" id="A0A9D1K9L7"/>
<comment type="caution">
    <text evidence="3">The sequence shown here is derived from an EMBL/GenBank/DDBJ whole genome shotgun (WGS) entry which is preliminary data.</text>
</comment>
<dbReference type="Pfam" id="PF13208">
    <property type="entry name" value="TerB_N"/>
    <property type="match status" value="1"/>
</dbReference>
<dbReference type="EMBL" id="DVKI01000098">
    <property type="protein sequence ID" value="HIT17352.1"/>
    <property type="molecule type" value="Genomic_DNA"/>
</dbReference>
<name>A0A9D1K9L7_9FIRM</name>
<evidence type="ECO:0000259" key="1">
    <source>
        <dbReference type="Pfam" id="PF13208"/>
    </source>
</evidence>
<dbReference type="InterPro" id="IPR028932">
    <property type="entry name" value="TerB-C"/>
</dbReference>
<evidence type="ECO:0000259" key="2">
    <source>
        <dbReference type="Pfam" id="PF15615"/>
    </source>
</evidence>
<reference evidence="3" key="1">
    <citation type="submission" date="2020-10" db="EMBL/GenBank/DDBJ databases">
        <authorList>
            <person name="Gilroy R."/>
        </authorList>
    </citation>
    <scope>NUCLEOTIDE SEQUENCE</scope>
    <source>
        <strain evidence="3">14508</strain>
    </source>
</reference>
<feature type="domain" description="TerB N-terminal" evidence="1">
    <location>
        <begin position="41"/>
        <end position="253"/>
    </location>
</feature>
<feature type="domain" description="TerB-C" evidence="2">
    <location>
        <begin position="363"/>
        <end position="480"/>
    </location>
</feature>
<protein>
    <submittedName>
        <fullName evidence="3">TerB N-terminal domain-containing protein</fullName>
    </submittedName>
</protein>
<sequence>MDTKELIQFLLNQEKIKNGHEFDSMIFRDEPILKTARQVKNFTPKEIVEFRKQIRQSKLGKESEAYYFYHLGKQMENYEDDYFAINAFFHPTPTYQRMTDEDLRCYFGWRTKVRKNQVEFSSISFAYLYVYELLNQIGVTSPLDGYQKLTFFLEVMTSLHQTMVPLLKNWIEDYIIYYHLDPSLFKKNENSLSHHLLTLFEVSKASEKQIFEAIENLSTYPLKRTKIYQEHEKEVRQIIVKAYQVLDAHYAKKKRTSFFEKNFKKKIVRKVYFFKGALFYFKDNDYQPYYKNAITTYFYQNHQWYKESYEEKKSKELGYFCLTMEILLKPYFQMESNVILSHFSQEIIKKLKQVIESYFNVKRKKVIAIDTSQLASIRKQAQKTFDQLITEEEQKEEEVIEEKPQNETFVFHLTKDAFTFLSLLFNHKDYHSYAKEKKWMISLLVDEINEKCFDTFQDNILMIDDNDDVTIVEDYIKDLKGMLQHENT</sequence>